<accession>A0AAD5YV49</accession>
<gene>
    <name evidence="2" type="ORF">NP233_g6885</name>
</gene>
<organism evidence="2 3">
    <name type="scientific">Leucocoprinus birnbaumii</name>
    <dbReference type="NCBI Taxonomy" id="56174"/>
    <lineage>
        <taxon>Eukaryota</taxon>
        <taxon>Fungi</taxon>
        <taxon>Dikarya</taxon>
        <taxon>Basidiomycota</taxon>
        <taxon>Agaricomycotina</taxon>
        <taxon>Agaricomycetes</taxon>
        <taxon>Agaricomycetidae</taxon>
        <taxon>Agaricales</taxon>
        <taxon>Agaricineae</taxon>
        <taxon>Agaricaceae</taxon>
        <taxon>Leucocoprinus</taxon>
    </lineage>
</organism>
<sequence length="362" mass="41910">MAILEGFSLFSQFPLDIQRLIFEEAFEASMRKDVDIALVSKEVRSWIEPLMYQCITLNRHTYTNLKSERRRFRLFASTFKDGSKPRKFYANYIHRLFIDDLHKWSLAEELLPLCLNLQSLACWANPISTNQMVLRSLLSPDTLQLPYLRRLSLYWGSLPLEYRSFYHPIFKNLTHLDIDFSFEVSWTGLSSLENLRYFNLDCIAACLGTQSLREIAFQLEGIINIVVPNLPTSLRCFVVLIPSVVIGHFVTGLNDDCTARAIYQEMVSGKYDARLVLGSSPEIPELSCEDTKEQQSFIHHVVPVPYDLSAWTYLPRDSTDFWMDAEEVIENRKRDEKRRSLENKGDGRPPIKPLPHSTISSQ</sequence>
<comment type="caution">
    <text evidence="2">The sequence shown here is derived from an EMBL/GenBank/DDBJ whole genome shotgun (WGS) entry which is preliminary data.</text>
</comment>
<feature type="region of interest" description="Disordered" evidence="1">
    <location>
        <begin position="332"/>
        <end position="362"/>
    </location>
</feature>
<dbReference type="AlphaFoldDB" id="A0AAD5YV49"/>
<dbReference type="SUPFAM" id="SSF52047">
    <property type="entry name" value="RNI-like"/>
    <property type="match status" value="1"/>
</dbReference>
<name>A0AAD5YV49_9AGAR</name>
<keyword evidence="3" id="KW-1185">Reference proteome</keyword>
<protein>
    <submittedName>
        <fullName evidence="2">Uncharacterized protein</fullName>
    </submittedName>
</protein>
<evidence type="ECO:0000256" key="1">
    <source>
        <dbReference type="SAM" id="MobiDB-lite"/>
    </source>
</evidence>
<dbReference type="EMBL" id="JANIEX010000473">
    <property type="protein sequence ID" value="KAJ3566606.1"/>
    <property type="molecule type" value="Genomic_DNA"/>
</dbReference>
<feature type="compositionally biased region" description="Basic and acidic residues" evidence="1">
    <location>
        <begin position="332"/>
        <end position="349"/>
    </location>
</feature>
<proteinExistence type="predicted"/>
<dbReference type="Proteomes" id="UP001213000">
    <property type="component" value="Unassembled WGS sequence"/>
</dbReference>
<reference evidence="2" key="1">
    <citation type="submission" date="2022-07" db="EMBL/GenBank/DDBJ databases">
        <title>Genome Sequence of Leucocoprinus birnbaumii.</title>
        <authorList>
            <person name="Buettner E."/>
        </authorList>
    </citation>
    <scope>NUCLEOTIDE SEQUENCE</scope>
    <source>
        <strain evidence="2">VT141</strain>
    </source>
</reference>
<evidence type="ECO:0000313" key="2">
    <source>
        <dbReference type="EMBL" id="KAJ3566606.1"/>
    </source>
</evidence>
<evidence type="ECO:0000313" key="3">
    <source>
        <dbReference type="Proteomes" id="UP001213000"/>
    </source>
</evidence>